<sequence>MGNRQCFFEVDTDTKPLSEAESHFVDANFYIRSDDVSEVISAEVSMAEGTYKCEQRTITTKKLIEGDALNDRGMMNK</sequence>
<proteinExistence type="predicted"/>
<gene>
    <name evidence="1" type="ORF">E6C27_scaffold128G00130</name>
</gene>
<evidence type="ECO:0000313" key="1">
    <source>
        <dbReference type="EMBL" id="KAA0041110.1"/>
    </source>
</evidence>
<dbReference type="EMBL" id="SSTE01016683">
    <property type="protein sequence ID" value="KAA0041110.1"/>
    <property type="molecule type" value="Genomic_DNA"/>
</dbReference>
<dbReference type="Proteomes" id="UP000321393">
    <property type="component" value="Unassembled WGS sequence"/>
</dbReference>
<organism evidence="1 2">
    <name type="scientific">Cucumis melo var. makuwa</name>
    <name type="common">Oriental melon</name>
    <dbReference type="NCBI Taxonomy" id="1194695"/>
    <lineage>
        <taxon>Eukaryota</taxon>
        <taxon>Viridiplantae</taxon>
        <taxon>Streptophyta</taxon>
        <taxon>Embryophyta</taxon>
        <taxon>Tracheophyta</taxon>
        <taxon>Spermatophyta</taxon>
        <taxon>Magnoliopsida</taxon>
        <taxon>eudicotyledons</taxon>
        <taxon>Gunneridae</taxon>
        <taxon>Pentapetalae</taxon>
        <taxon>rosids</taxon>
        <taxon>fabids</taxon>
        <taxon>Cucurbitales</taxon>
        <taxon>Cucurbitaceae</taxon>
        <taxon>Benincaseae</taxon>
        <taxon>Cucumis</taxon>
    </lineage>
</organism>
<accession>A0A5A7TCV5</accession>
<evidence type="ECO:0000313" key="2">
    <source>
        <dbReference type="Proteomes" id="UP000321393"/>
    </source>
</evidence>
<comment type="caution">
    <text evidence="1">The sequence shown here is derived from an EMBL/GenBank/DDBJ whole genome shotgun (WGS) entry which is preliminary data.</text>
</comment>
<dbReference type="AlphaFoldDB" id="A0A5A7TCV5"/>
<name>A0A5A7TCV5_CUCMM</name>
<reference evidence="1 2" key="1">
    <citation type="submission" date="2019-08" db="EMBL/GenBank/DDBJ databases">
        <title>Draft genome sequences of two oriental melons (Cucumis melo L. var makuwa).</title>
        <authorList>
            <person name="Kwon S.-Y."/>
        </authorList>
    </citation>
    <scope>NUCLEOTIDE SEQUENCE [LARGE SCALE GENOMIC DNA]</scope>
    <source>
        <strain evidence="2">cv. SW 3</strain>
        <tissue evidence="1">Leaf</tissue>
    </source>
</reference>
<protein>
    <submittedName>
        <fullName evidence="1">Uncharacterized protein</fullName>
    </submittedName>
</protein>